<dbReference type="Proteomes" id="UP000595662">
    <property type="component" value="Chromosome 4"/>
</dbReference>
<organism evidence="2 3">
    <name type="scientific">Penicillium digitatum</name>
    <name type="common">Green mold</name>
    <dbReference type="NCBI Taxonomy" id="36651"/>
    <lineage>
        <taxon>Eukaryota</taxon>
        <taxon>Fungi</taxon>
        <taxon>Dikarya</taxon>
        <taxon>Ascomycota</taxon>
        <taxon>Pezizomycotina</taxon>
        <taxon>Eurotiomycetes</taxon>
        <taxon>Eurotiomycetidae</taxon>
        <taxon>Eurotiales</taxon>
        <taxon>Aspergillaceae</taxon>
        <taxon>Penicillium</taxon>
    </lineage>
</organism>
<dbReference type="Gene3D" id="2.60.310.20">
    <property type="match status" value="1"/>
</dbReference>
<evidence type="ECO:0000313" key="2">
    <source>
        <dbReference type="EMBL" id="QQK45108.1"/>
    </source>
</evidence>
<feature type="compositionally biased region" description="Basic residues" evidence="1">
    <location>
        <begin position="172"/>
        <end position="181"/>
    </location>
</feature>
<protein>
    <submittedName>
        <fullName evidence="2">Concanavalin A-like lectin/glucanases superfamily</fullName>
    </submittedName>
</protein>
<keyword evidence="2" id="KW-0430">Lectin</keyword>
<dbReference type="VEuPathDB" id="FungiDB:PDIP_47290"/>
<proteinExistence type="predicted"/>
<name>A0A7T6XPP5_PENDI</name>
<feature type="region of interest" description="Disordered" evidence="1">
    <location>
        <begin position="168"/>
        <end position="187"/>
    </location>
</feature>
<reference evidence="2 3" key="1">
    <citation type="submission" date="2020-08" db="EMBL/GenBank/DDBJ databases">
        <title>The completed genome sequence of the pathogenic ascomycete fungus Penicillium digitatum.</title>
        <authorList>
            <person name="Wang M."/>
        </authorList>
    </citation>
    <scope>NUCLEOTIDE SEQUENCE [LARGE SCALE GENOMIC DNA]</scope>
    <source>
        <strain evidence="2 3">PdW03</strain>
    </source>
</reference>
<dbReference type="RefSeq" id="XP_014534530.1">
    <property type="nucleotide sequence ID" value="XM_014679044.1"/>
</dbReference>
<sequence length="187" mass="20864">MVTEVYNFSQKPELDRSSVCGHCTKGPNSRIKSTAYIPITPVLHQLRRGGRNLMSLTRDEERKQLPRYEVEQLKLEIIGGGNDTKHITDPATLPAFVNVKEEPNITGGTDGAPDLELKQAKIDPPPARWAPSPTKGRDTREIMATNSKSDQNDQERIYHFMSLLIPASSHVRQGHSPRVVKRGSSQT</sequence>
<dbReference type="AlphaFoldDB" id="A0A7T6XPP5"/>
<gene>
    <name evidence="2" type="ORF">Pdw03_0006</name>
</gene>
<dbReference type="KEGG" id="pdp:PDIP_47290"/>
<evidence type="ECO:0000313" key="3">
    <source>
        <dbReference type="Proteomes" id="UP000595662"/>
    </source>
</evidence>
<dbReference type="GeneID" id="26233046"/>
<dbReference type="EMBL" id="CP060777">
    <property type="protein sequence ID" value="QQK45108.1"/>
    <property type="molecule type" value="Genomic_DNA"/>
</dbReference>
<dbReference type="GO" id="GO:0030246">
    <property type="term" value="F:carbohydrate binding"/>
    <property type="evidence" value="ECO:0007669"/>
    <property type="project" value="UniProtKB-KW"/>
</dbReference>
<evidence type="ECO:0000256" key="1">
    <source>
        <dbReference type="SAM" id="MobiDB-lite"/>
    </source>
</evidence>
<accession>A0A7T6XPP5</accession>